<gene>
    <name evidence="2" type="ORF">ROTO_13070</name>
</gene>
<reference evidence="3" key="1">
    <citation type="submission" date="2015-07" db="EMBL/GenBank/DDBJ databases">
        <title>Draft Genome Sequence of Roseovarius tolerans EL-164, a producer of N-Acylated Alanine Methyl Esters (NAMEs).</title>
        <authorList>
            <person name="Voget S."/>
            <person name="Bruns H."/>
            <person name="Wagner-Doebler I."/>
            <person name="Schulz S."/>
            <person name="Daniel R."/>
        </authorList>
    </citation>
    <scope>NUCLEOTIDE SEQUENCE [LARGE SCALE GENOMIC DNA]</scope>
    <source>
        <strain evidence="3">EL-164</strain>
    </source>
</reference>
<dbReference type="Proteomes" id="UP000037046">
    <property type="component" value="Unassembled WGS sequence"/>
</dbReference>
<evidence type="ECO:0000313" key="3">
    <source>
        <dbReference type="Proteomes" id="UP000037046"/>
    </source>
</evidence>
<evidence type="ECO:0000313" key="2">
    <source>
        <dbReference type="EMBL" id="KNX42104.1"/>
    </source>
</evidence>
<dbReference type="Pfam" id="PF13403">
    <property type="entry name" value="Hint_2"/>
    <property type="match status" value="1"/>
</dbReference>
<dbReference type="AlphaFoldDB" id="A0A0L6CWG2"/>
<sequence length="336" mass="37038">MIPDASDLMARGTLMIETRPAMEPRPQTLLSFSRSHPWHGGFSLQALPSGGISLIETQAGDVRHATLPYRLDDRTDSLRITYSWDAPARWGRLSVERPEVFGVASIALPPPHPIPLSDMRTVFTDPRQRQMDRDVIFAALSSRIEPVGPMPGLSGSVPVLTPGGYVAVGRLKRADKVLTTEGAPVPVLQSLHRRVPAFGSFRPVRLRAPYFGLRRDIVVAPHQRLVIRGSEVEYLFNSEAVLVPARHLVNGFSALFAESPTMVSYHNLLLPGHEELDAAGTQTESLYVGRLRRKPDLVGLSVLAGCDRARLPEHPKPLWPVLKPYEAITLAMNRAA</sequence>
<dbReference type="SUPFAM" id="SSF51294">
    <property type="entry name" value="Hedgehog/intein (Hint) domain"/>
    <property type="match status" value="1"/>
</dbReference>
<dbReference type="EMBL" id="LGVV01000012">
    <property type="protein sequence ID" value="KNX42104.1"/>
    <property type="molecule type" value="Genomic_DNA"/>
</dbReference>
<keyword evidence="3" id="KW-1185">Reference proteome</keyword>
<evidence type="ECO:0000259" key="1">
    <source>
        <dbReference type="Pfam" id="PF13403"/>
    </source>
</evidence>
<comment type="caution">
    <text evidence="2">The sequence shown here is derived from an EMBL/GenBank/DDBJ whole genome shotgun (WGS) entry which is preliminary data.</text>
</comment>
<accession>A0A0L6CWG2</accession>
<protein>
    <recommendedName>
        <fullName evidence="1">Hedgehog/Intein (Hint) domain-containing protein</fullName>
    </recommendedName>
</protein>
<name>A0A0L6CWG2_9RHOB</name>
<dbReference type="InterPro" id="IPR036844">
    <property type="entry name" value="Hint_dom_sf"/>
</dbReference>
<proteinExistence type="predicted"/>
<dbReference type="STRING" id="74031.SAMN04488077_11375"/>
<feature type="domain" description="Hedgehog/Intein (Hint)" evidence="1">
    <location>
        <begin position="159"/>
        <end position="289"/>
    </location>
</feature>
<organism evidence="2 3">
    <name type="scientific">Roseovarius tolerans</name>
    <dbReference type="NCBI Taxonomy" id="74031"/>
    <lineage>
        <taxon>Bacteria</taxon>
        <taxon>Pseudomonadati</taxon>
        <taxon>Pseudomonadota</taxon>
        <taxon>Alphaproteobacteria</taxon>
        <taxon>Rhodobacterales</taxon>
        <taxon>Roseobacteraceae</taxon>
        <taxon>Roseovarius</taxon>
    </lineage>
</organism>
<dbReference type="PATRIC" id="fig|74031.6.peg.1334"/>
<dbReference type="RefSeq" id="WP_235575742.1">
    <property type="nucleotide sequence ID" value="NZ_CP118494.1"/>
</dbReference>
<dbReference type="InterPro" id="IPR028992">
    <property type="entry name" value="Hedgehog/Intein_dom"/>
</dbReference>